<evidence type="ECO:0000313" key="1">
    <source>
        <dbReference type="EMBL" id="ETR66617.1"/>
    </source>
</evidence>
<name>A0A1V1NVI9_9BACT</name>
<proteinExistence type="predicted"/>
<dbReference type="AlphaFoldDB" id="A0A1V1NVI9"/>
<reference evidence="2" key="1">
    <citation type="submission" date="2012-11" db="EMBL/GenBank/DDBJ databases">
        <authorList>
            <person name="Lucero-Rivera Y.E."/>
            <person name="Tovar-Ramirez D."/>
        </authorList>
    </citation>
    <scope>NUCLEOTIDE SEQUENCE [LARGE SCALE GENOMIC DNA]</scope>
    <source>
        <strain evidence="2">Araruama</strain>
    </source>
</reference>
<protein>
    <submittedName>
        <fullName evidence="1">Uncharacterized protein</fullName>
    </submittedName>
</protein>
<evidence type="ECO:0000313" key="2">
    <source>
        <dbReference type="Proteomes" id="UP000189670"/>
    </source>
</evidence>
<organism evidence="1 2">
    <name type="scientific">Candidatus Magnetoglobus multicellularis str. Araruama</name>
    <dbReference type="NCBI Taxonomy" id="890399"/>
    <lineage>
        <taxon>Bacteria</taxon>
        <taxon>Pseudomonadati</taxon>
        <taxon>Thermodesulfobacteriota</taxon>
        <taxon>Desulfobacteria</taxon>
        <taxon>Desulfobacterales</taxon>
        <taxon>Desulfobacteraceae</taxon>
        <taxon>Candidatus Magnetoglobus</taxon>
    </lineage>
</organism>
<dbReference type="EMBL" id="ATBP01001862">
    <property type="protein sequence ID" value="ETR66617.1"/>
    <property type="molecule type" value="Genomic_DNA"/>
</dbReference>
<comment type="caution">
    <text evidence="1">The sequence shown here is derived from an EMBL/GenBank/DDBJ whole genome shotgun (WGS) entry which is preliminary data.</text>
</comment>
<accession>A0A1V1NVI9</accession>
<dbReference type="Proteomes" id="UP000189670">
    <property type="component" value="Unassembled WGS sequence"/>
</dbReference>
<sequence length="85" mass="9535">MRSDKRNGKSKSALYPWTGLASNTSVSSFVEEIHSKLGIQARGKQIVETRDGYQVCEEISSYNPLFDSEKGVIEGKNCLFWDDNS</sequence>
<gene>
    <name evidence="1" type="ORF">OMM_12566</name>
</gene>